<comment type="subcellular location">
    <subcellularLocation>
        <location evidence="1">Nucleus</location>
    </subcellularLocation>
</comment>
<dbReference type="Proteomes" id="UP000249390">
    <property type="component" value="Unassembled WGS sequence"/>
</dbReference>
<organism evidence="9 10">
    <name type="scientific">Cuscuta australis</name>
    <dbReference type="NCBI Taxonomy" id="267555"/>
    <lineage>
        <taxon>Eukaryota</taxon>
        <taxon>Viridiplantae</taxon>
        <taxon>Streptophyta</taxon>
        <taxon>Embryophyta</taxon>
        <taxon>Tracheophyta</taxon>
        <taxon>Spermatophyta</taxon>
        <taxon>Magnoliopsida</taxon>
        <taxon>eudicotyledons</taxon>
        <taxon>Gunneridae</taxon>
        <taxon>Pentapetalae</taxon>
        <taxon>asterids</taxon>
        <taxon>lamiids</taxon>
        <taxon>Solanales</taxon>
        <taxon>Convolvulaceae</taxon>
        <taxon>Cuscuteae</taxon>
        <taxon>Cuscuta</taxon>
        <taxon>Cuscuta subgen. Grammica</taxon>
        <taxon>Cuscuta sect. Cleistogrammica</taxon>
    </lineage>
</organism>
<name>A0A328DCM2_9ASTE</name>
<evidence type="ECO:0000256" key="5">
    <source>
        <dbReference type="ARBA" id="ARBA00023242"/>
    </source>
</evidence>
<evidence type="ECO:0000313" key="10">
    <source>
        <dbReference type="Proteomes" id="UP000249390"/>
    </source>
</evidence>
<dbReference type="PANTHER" id="PTHR47287">
    <property type="entry name" value="C2H2 AND C2HC ZINC FINGERS SUPERFAMILY PROTEIN"/>
    <property type="match status" value="1"/>
</dbReference>
<evidence type="ECO:0000256" key="6">
    <source>
        <dbReference type="PROSITE-ProRule" id="PRU00042"/>
    </source>
</evidence>
<evidence type="ECO:0000256" key="2">
    <source>
        <dbReference type="ARBA" id="ARBA00022723"/>
    </source>
</evidence>
<dbReference type="PROSITE" id="PS50157">
    <property type="entry name" value="ZINC_FINGER_C2H2_2"/>
    <property type="match status" value="1"/>
</dbReference>
<gene>
    <name evidence="9" type="ORF">DM860_017345</name>
</gene>
<keyword evidence="4" id="KW-0862">Zinc</keyword>
<dbReference type="Gene3D" id="3.30.160.60">
    <property type="entry name" value="Classic Zinc Finger"/>
    <property type="match status" value="1"/>
</dbReference>
<sequence length="162" mass="18009">MRNPPRCSVSSLDLSLAFKSTATTTERASGGEGLSASSCRLYECNYCHRNFYSSQALGGHQNAHKRERFVAKRAMSRAAVLLSSLRRSNNDSNSNAASAFRQMMMRQRQRQRAGLVFGPGNWNHLKNDAANCSEMRTPFGSKGDDDEDDDDQCVPPDLTLRL</sequence>
<keyword evidence="3 6" id="KW-0863">Zinc-finger</keyword>
<evidence type="ECO:0000256" key="3">
    <source>
        <dbReference type="ARBA" id="ARBA00022771"/>
    </source>
</evidence>
<dbReference type="InterPro" id="IPR036236">
    <property type="entry name" value="Znf_C2H2_sf"/>
</dbReference>
<comment type="caution">
    <text evidence="9">The sequence shown here is derived from an EMBL/GenBank/DDBJ whole genome shotgun (WGS) entry which is preliminary data.</text>
</comment>
<evidence type="ECO:0000256" key="7">
    <source>
        <dbReference type="SAM" id="MobiDB-lite"/>
    </source>
</evidence>
<dbReference type="PROSITE" id="PS00028">
    <property type="entry name" value="ZINC_FINGER_C2H2_1"/>
    <property type="match status" value="1"/>
</dbReference>
<keyword evidence="2" id="KW-0479">Metal-binding</keyword>
<dbReference type="GO" id="GO:0005634">
    <property type="term" value="C:nucleus"/>
    <property type="evidence" value="ECO:0007669"/>
    <property type="project" value="UniProtKB-SubCell"/>
</dbReference>
<evidence type="ECO:0000259" key="8">
    <source>
        <dbReference type="PROSITE" id="PS50157"/>
    </source>
</evidence>
<evidence type="ECO:0000256" key="4">
    <source>
        <dbReference type="ARBA" id="ARBA00022833"/>
    </source>
</evidence>
<evidence type="ECO:0000313" key="9">
    <source>
        <dbReference type="EMBL" id="RAL43602.1"/>
    </source>
</evidence>
<evidence type="ECO:0000256" key="1">
    <source>
        <dbReference type="ARBA" id="ARBA00004123"/>
    </source>
</evidence>
<proteinExistence type="predicted"/>
<feature type="region of interest" description="Disordered" evidence="7">
    <location>
        <begin position="135"/>
        <end position="162"/>
    </location>
</feature>
<dbReference type="Pfam" id="PF13912">
    <property type="entry name" value="zf-C2H2_6"/>
    <property type="match status" value="1"/>
</dbReference>
<dbReference type="SUPFAM" id="SSF57667">
    <property type="entry name" value="beta-beta-alpha zinc fingers"/>
    <property type="match status" value="1"/>
</dbReference>
<feature type="domain" description="C2H2-type" evidence="8">
    <location>
        <begin position="42"/>
        <end position="69"/>
    </location>
</feature>
<dbReference type="GO" id="GO:0008270">
    <property type="term" value="F:zinc ion binding"/>
    <property type="evidence" value="ECO:0007669"/>
    <property type="project" value="UniProtKB-KW"/>
</dbReference>
<dbReference type="InterPro" id="IPR013087">
    <property type="entry name" value="Znf_C2H2_type"/>
</dbReference>
<keyword evidence="10" id="KW-1185">Reference proteome</keyword>
<dbReference type="GO" id="GO:0009788">
    <property type="term" value="P:negative regulation of abscisic acid-activated signaling pathway"/>
    <property type="evidence" value="ECO:0007669"/>
    <property type="project" value="InterPro"/>
</dbReference>
<dbReference type="AlphaFoldDB" id="A0A328DCM2"/>
<dbReference type="EMBL" id="NQVE01000154">
    <property type="protein sequence ID" value="RAL43602.1"/>
    <property type="molecule type" value="Genomic_DNA"/>
</dbReference>
<accession>A0A328DCM2</accession>
<dbReference type="PANTHER" id="PTHR47287:SF15">
    <property type="entry name" value="ZINC FINGER PROTEIN 3-LIKE"/>
    <property type="match status" value="1"/>
</dbReference>
<dbReference type="InterPro" id="IPR044246">
    <property type="entry name" value="ZFP3-like"/>
</dbReference>
<protein>
    <recommendedName>
        <fullName evidence="8">C2H2-type domain-containing protein</fullName>
    </recommendedName>
</protein>
<keyword evidence="5" id="KW-0539">Nucleus</keyword>
<reference evidence="9 10" key="1">
    <citation type="submission" date="2018-06" db="EMBL/GenBank/DDBJ databases">
        <title>The Genome of Cuscuta australis (Dodder) Provides Insight into the Evolution of Plant Parasitism.</title>
        <authorList>
            <person name="Liu H."/>
        </authorList>
    </citation>
    <scope>NUCLEOTIDE SEQUENCE [LARGE SCALE GENOMIC DNA]</scope>
    <source>
        <strain evidence="10">cv. Yunnan</strain>
        <tissue evidence="9">Vines</tissue>
    </source>
</reference>